<dbReference type="Gene3D" id="2.20.20.130">
    <property type="match status" value="1"/>
</dbReference>
<evidence type="ECO:0000259" key="6">
    <source>
        <dbReference type="Pfam" id="PF07980"/>
    </source>
</evidence>
<proteinExistence type="inferred from homology"/>
<evidence type="ECO:0000256" key="2">
    <source>
        <dbReference type="ARBA" id="ARBA00006275"/>
    </source>
</evidence>
<dbReference type="Pfam" id="PF07980">
    <property type="entry name" value="SusD_RagB"/>
    <property type="match status" value="1"/>
</dbReference>
<dbReference type="RefSeq" id="WP_241550231.1">
    <property type="nucleotide sequence ID" value="NZ_JANCNS010000001.1"/>
</dbReference>
<evidence type="ECO:0000256" key="5">
    <source>
        <dbReference type="ARBA" id="ARBA00023237"/>
    </source>
</evidence>
<evidence type="ECO:0000313" key="9">
    <source>
        <dbReference type="Proteomes" id="UP001155280"/>
    </source>
</evidence>
<sequence length="456" mass="50247">MKKIIYKGLIMAISVGAISSCTTEDLDPTLAQNKSVEQSVNNVGNLFSILKGVHSLMSESGYYGQDVIITNEVRSDNTFSIGNSGRYTTESQYLYNNNTDLIWNNAYEVIANANIIINANLENLEGDVDYGAHVQGQATAIRALAHFDLLREYGQQHTGSGNLGVPIVTEYKGDNLFPARNTIEEVKAAIYSDLEMAYSMMDSQYDDSKVYISKLGVKALESRVAVYFGDWTRARDAAEIVVNSGEYSVISADSYVDSWQGDGGVNVIFELAASQVDNAGINGLAYMYQINADGSGYGDVVARPEVLGIYEDSDVRLGILDTSGDWIRNTGKYPDNVNFTNNIPLIRFEEVVLNYAEALMETGGDALTQLNKLPANRGASLYAAATKDNILLERRRELIFEGFRFDDQLRTGMTMEAVGTDGMIMETIDYPSYLFAWPIPLSEMNANSNMVQNDGY</sequence>
<dbReference type="Gene3D" id="1.25.40.900">
    <property type="match status" value="1"/>
</dbReference>
<comment type="similarity">
    <text evidence="2">Belongs to the SusD family.</text>
</comment>
<evidence type="ECO:0000256" key="3">
    <source>
        <dbReference type="ARBA" id="ARBA00022729"/>
    </source>
</evidence>
<comment type="subcellular location">
    <subcellularLocation>
        <location evidence="1">Cell outer membrane</location>
    </subcellularLocation>
</comment>
<reference evidence="8" key="1">
    <citation type="submission" date="2022-07" db="EMBL/GenBank/DDBJ databases">
        <title>Gramela sediminis sp. nov., isolated from deep-sea sediment of the Indian Ocean.</title>
        <authorList>
            <person name="Shi H."/>
        </authorList>
    </citation>
    <scope>NUCLEOTIDE SEQUENCE</scope>
    <source>
        <strain evidence="8">GC03-9</strain>
    </source>
</reference>
<evidence type="ECO:0000256" key="4">
    <source>
        <dbReference type="ARBA" id="ARBA00023136"/>
    </source>
</evidence>
<dbReference type="AlphaFoldDB" id="A0A9X2KWQ2"/>
<protein>
    <submittedName>
        <fullName evidence="8">RagB/SusD family nutrient uptake outer membrane protein</fullName>
    </submittedName>
</protein>
<dbReference type="EMBL" id="JANCNS010000001">
    <property type="protein sequence ID" value="MCP9199709.1"/>
    <property type="molecule type" value="Genomic_DNA"/>
</dbReference>
<evidence type="ECO:0000313" key="8">
    <source>
        <dbReference type="EMBL" id="MCP9199709.1"/>
    </source>
</evidence>
<dbReference type="InterPro" id="IPR033985">
    <property type="entry name" value="SusD-like_N"/>
</dbReference>
<keyword evidence="4" id="KW-0472">Membrane</keyword>
<evidence type="ECO:0000256" key="1">
    <source>
        <dbReference type="ARBA" id="ARBA00004442"/>
    </source>
</evidence>
<dbReference type="Proteomes" id="UP001155280">
    <property type="component" value="Unassembled WGS sequence"/>
</dbReference>
<dbReference type="SUPFAM" id="SSF48452">
    <property type="entry name" value="TPR-like"/>
    <property type="match status" value="1"/>
</dbReference>
<gene>
    <name evidence="8" type="ORF">MKO06_07320</name>
</gene>
<keyword evidence="3" id="KW-0732">Signal</keyword>
<accession>A0A9X2KWQ2</accession>
<feature type="domain" description="RagB/SusD" evidence="6">
    <location>
        <begin position="331"/>
        <end position="456"/>
    </location>
</feature>
<dbReference type="InterPro" id="IPR012944">
    <property type="entry name" value="SusD_RagB_dom"/>
</dbReference>
<dbReference type="Gene3D" id="1.25.40.390">
    <property type="match status" value="1"/>
</dbReference>
<dbReference type="InterPro" id="IPR011990">
    <property type="entry name" value="TPR-like_helical_dom_sf"/>
</dbReference>
<organism evidence="8 9">
    <name type="scientific">Christiangramia oceanisediminis</name>
    <dbReference type="NCBI Taxonomy" id="2920386"/>
    <lineage>
        <taxon>Bacteria</taxon>
        <taxon>Pseudomonadati</taxon>
        <taxon>Bacteroidota</taxon>
        <taxon>Flavobacteriia</taxon>
        <taxon>Flavobacteriales</taxon>
        <taxon>Flavobacteriaceae</taxon>
        <taxon>Christiangramia</taxon>
    </lineage>
</organism>
<evidence type="ECO:0000259" key="7">
    <source>
        <dbReference type="Pfam" id="PF14322"/>
    </source>
</evidence>
<keyword evidence="9" id="KW-1185">Reference proteome</keyword>
<dbReference type="PROSITE" id="PS51257">
    <property type="entry name" value="PROKAR_LIPOPROTEIN"/>
    <property type="match status" value="1"/>
</dbReference>
<dbReference type="Pfam" id="PF14322">
    <property type="entry name" value="SusD-like_3"/>
    <property type="match status" value="1"/>
</dbReference>
<name>A0A9X2KWQ2_9FLAO</name>
<comment type="caution">
    <text evidence="8">The sequence shown here is derived from an EMBL/GenBank/DDBJ whole genome shotgun (WGS) entry which is preliminary data.</text>
</comment>
<dbReference type="GO" id="GO:0009279">
    <property type="term" value="C:cell outer membrane"/>
    <property type="evidence" value="ECO:0007669"/>
    <property type="project" value="UniProtKB-SubCell"/>
</dbReference>
<keyword evidence="5" id="KW-0998">Cell outer membrane</keyword>
<feature type="domain" description="SusD-like N-terminal" evidence="7">
    <location>
        <begin position="69"/>
        <end position="224"/>
    </location>
</feature>